<dbReference type="GO" id="GO:0008643">
    <property type="term" value="P:carbohydrate transport"/>
    <property type="evidence" value="ECO:0007669"/>
    <property type="project" value="InterPro"/>
</dbReference>
<evidence type="ECO:0000313" key="15">
    <source>
        <dbReference type="EMBL" id="QUR68520.1"/>
    </source>
</evidence>
<evidence type="ECO:0000256" key="2">
    <source>
        <dbReference type="ARBA" id="ARBA00022448"/>
    </source>
</evidence>
<gene>
    <name evidence="15" type="primary">ugpC</name>
    <name evidence="15" type="ORF">F6B93_16800</name>
</gene>
<dbReference type="Gene3D" id="3.40.50.300">
    <property type="entry name" value="P-loop containing nucleotide triphosphate hydrolases"/>
    <property type="match status" value="1"/>
</dbReference>
<evidence type="ECO:0000259" key="14">
    <source>
        <dbReference type="PROSITE" id="PS50893"/>
    </source>
</evidence>
<organism evidence="15 16">
    <name type="scientific">Mycobacterium spongiae</name>
    <dbReference type="NCBI Taxonomy" id="886343"/>
    <lineage>
        <taxon>Bacteria</taxon>
        <taxon>Bacillati</taxon>
        <taxon>Actinomycetota</taxon>
        <taxon>Actinomycetes</taxon>
        <taxon>Mycobacteriales</taxon>
        <taxon>Mycobacteriaceae</taxon>
        <taxon>Mycobacterium</taxon>
    </lineage>
</organism>
<name>A0A975JZE3_9MYCO</name>
<dbReference type="EMBL" id="CP046600">
    <property type="protein sequence ID" value="QUR68520.1"/>
    <property type="molecule type" value="Genomic_DNA"/>
</dbReference>
<evidence type="ECO:0000256" key="3">
    <source>
        <dbReference type="ARBA" id="ARBA00022475"/>
    </source>
</evidence>
<dbReference type="PANTHER" id="PTHR43875:SF15">
    <property type="entry name" value="TREHALOSE IMPORT ATP-BINDING PROTEIN SUGC"/>
    <property type="match status" value="1"/>
</dbReference>
<dbReference type="PANTHER" id="PTHR43875">
    <property type="entry name" value="MALTODEXTRIN IMPORT ATP-BINDING PROTEIN MSMX"/>
    <property type="match status" value="1"/>
</dbReference>
<sequence>MAEIVLDHVNKSYPDGATAVQDLNLTIADGEFLILVGPSGCGKTTTLNMIAGLEDISSGELRIGGERVNEKAPKDRDIAMVFQSYALYPHMTVRQNIAFPLTLAKMKKADIAQKVEDTARILDLSNLLDRKPSQLSGGQRQRVAMGRAIVRHPKAFLMDEPLSNLDAKLRVQMRGEIARLQRRLGTTTVYVTHDQTEAMTLGDRVVVMYGGVVQQIGTPQELYERPANLFVAGFIGSPAMNFFPATLNAVALTLPFGEVTLTPEVQAVVAQHPKPENVIVGIRPEHITDAALIDAYQRIRALAFEVNADLVESLGSDKYVYFTTAGAAVHAAQLDELAVAEGESEPHENNFVARVPAESKVTIGQSIELAFDTAKLVVFDADSGVNLTIPASPDGQ</sequence>
<comment type="subcellular location">
    <subcellularLocation>
        <location evidence="1">Cell inner membrane</location>
        <topology evidence="1">Peripheral membrane protein</topology>
        <orientation evidence="1">Cytoplasmic side</orientation>
    </subcellularLocation>
</comment>
<dbReference type="InterPro" id="IPR015855">
    <property type="entry name" value="ABC_transpr_MalK-like"/>
</dbReference>
<evidence type="ECO:0000256" key="10">
    <source>
        <dbReference type="ARBA" id="ARBA00063658"/>
    </source>
</evidence>
<dbReference type="InterPro" id="IPR027417">
    <property type="entry name" value="P-loop_NTPase"/>
</dbReference>
<dbReference type="GO" id="GO:0005524">
    <property type="term" value="F:ATP binding"/>
    <property type="evidence" value="ECO:0007669"/>
    <property type="project" value="UniProtKB-KW"/>
</dbReference>
<dbReference type="GO" id="GO:0016887">
    <property type="term" value="F:ATP hydrolysis activity"/>
    <property type="evidence" value="ECO:0007669"/>
    <property type="project" value="InterPro"/>
</dbReference>
<keyword evidence="7" id="KW-0472">Membrane</keyword>
<dbReference type="PROSITE" id="PS50893">
    <property type="entry name" value="ABC_TRANSPORTER_2"/>
    <property type="match status" value="1"/>
</dbReference>
<dbReference type="CDD" id="cd03301">
    <property type="entry name" value="ABC_MalK_N"/>
    <property type="match status" value="1"/>
</dbReference>
<evidence type="ECO:0000256" key="11">
    <source>
        <dbReference type="ARBA" id="ARBA00072105"/>
    </source>
</evidence>
<evidence type="ECO:0000256" key="4">
    <source>
        <dbReference type="ARBA" id="ARBA00022741"/>
    </source>
</evidence>
<evidence type="ECO:0000256" key="13">
    <source>
        <dbReference type="ARBA" id="ARBA00082626"/>
    </source>
</evidence>
<comment type="function">
    <text evidence="9">Part of the ABC transporter complex LpqY-SugA-SugB-SugC, which is highly specific for uptake of trehalose. Involved in the recycling of extracellular trehalose released from trehalose-containing molecules synthesized by M.tuberculosis. Trehalose uptake is essential for virulence. Responsible for energy coupling to the transport system.</text>
</comment>
<dbReference type="SMART" id="SM00382">
    <property type="entry name" value="AAA"/>
    <property type="match status" value="1"/>
</dbReference>
<evidence type="ECO:0000256" key="1">
    <source>
        <dbReference type="ARBA" id="ARBA00004515"/>
    </source>
</evidence>
<accession>A0A975JZE3</accession>
<evidence type="ECO:0000256" key="7">
    <source>
        <dbReference type="ARBA" id="ARBA00023136"/>
    </source>
</evidence>
<evidence type="ECO:0000256" key="12">
    <source>
        <dbReference type="ARBA" id="ARBA00080647"/>
    </source>
</evidence>
<evidence type="ECO:0000256" key="8">
    <source>
        <dbReference type="ARBA" id="ARBA00050305"/>
    </source>
</evidence>
<dbReference type="SUPFAM" id="SSF50331">
    <property type="entry name" value="MOP-like"/>
    <property type="match status" value="1"/>
</dbReference>
<keyword evidence="2" id="KW-0813">Transport</keyword>
<dbReference type="KEGG" id="mspg:F6B93_16800"/>
<dbReference type="NCBIfam" id="NF008653">
    <property type="entry name" value="PRK11650.1"/>
    <property type="match status" value="1"/>
</dbReference>
<dbReference type="PROSITE" id="PS00211">
    <property type="entry name" value="ABC_TRANSPORTER_1"/>
    <property type="match status" value="1"/>
</dbReference>
<dbReference type="Gene3D" id="2.40.50.100">
    <property type="match status" value="2"/>
</dbReference>
<dbReference type="Gene3D" id="2.40.50.140">
    <property type="entry name" value="Nucleic acid-binding proteins"/>
    <property type="match status" value="1"/>
</dbReference>
<dbReference type="Pfam" id="PF00005">
    <property type="entry name" value="ABC_tran"/>
    <property type="match status" value="1"/>
</dbReference>
<dbReference type="InterPro" id="IPR008995">
    <property type="entry name" value="Mo/tungstate-bd_C_term_dom"/>
</dbReference>
<reference evidence="15" key="1">
    <citation type="submission" date="2019-12" db="EMBL/GenBank/DDBJ databases">
        <title>Mycobacterium spongiae sp. nov.</title>
        <authorList>
            <person name="Stinear T."/>
        </authorList>
    </citation>
    <scope>NUCLEOTIDE SEQUENCE</scope>
    <source>
        <strain evidence="15">FSD4b-SM</strain>
    </source>
</reference>
<dbReference type="InterPro" id="IPR047641">
    <property type="entry name" value="ABC_transpr_MalK/UgpC-like"/>
</dbReference>
<dbReference type="GO" id="GO:0055052">
    <property type="term" value="C:ATP-binding cassette (ABC) transporter complex, substrate-binding subunit-containing"/>
    <property type="evidence" value="ECO:0007669"/>
    <property type="project" value="TreeGrafter"/>
</dbReference>
<dbReference type="Proteomes" id="UP000682202">
    <property type="component" value="Chromosome"/>
</dbReference>
<dbReference type="InterPro" id="IPR003439">
    <property type="entry name" value="ABC_transporter-like_ATP-bd"/>
</dbReference>
<dbReference type="SUPFAM" id="SSF52540">
    <property type="entry name" value="P-loop containing nucleoside triphosphate hydrolases"/>
    <property type="match status" value="1"/>
</dbReference>
<dbReference type="AlphaFoldDB" id="A0A975JZE3"/>
<dbReference type="FunFam" id="3.40.50.300:FF:000042">
    <property type="entry name" value="Maltose/maltodextrin ABC transporter, ATP-binding protein"/>
    <property type="match status" value="1"/>
</dbReference>
<dbReference type="InterPro" id="IPR040582">
    <property type="entry name" value="OB_MalK-like"/>
</dbReference>
<comment type="subunit">
    <text evidence="10">Monomer. Homodimerizes in the presence of ATP. The complex is composed of two ATP-binding proteins (SugC), two transmembrane proteins (SugA and SugB) and a solute-binding protein (LpqY).</text>
</comment>
<dbReference type="InterPro" id="IPR012340">
    <property type="entry name" value="NA-bd_OB-fold"/>
</dbReference>
<keyword evidence="3" id="KW-1003">Cell membrane</keyword>
<evidence type="ECO:0000256" key="5">
    <source>
        <dbReference type="ARBA" id="ARBA00022840"/>
    </source>
</evidence>
<evidence type="ECO:0000256" key="6">
    <source>
        <dbReference type="ARBA" id="ARBA00022967"/>
    </source>
</evidence>
<keyword evidence="16" id="KW-1185">Reference proteome</keyword>
<evidence type="ECO:0000256" key="9">
    <source>
        <dbReference type="ARBA" id="ARBA00056091"/>
    </source>
</evidence>
<comment type="catalytic activity">
    <reaction evidence="8">
        <text>alpha,alpha-trehalose(out) + ATP + H2O = alpha,alpha-trehalose(in) + ADP + phosphate + H(+)</text>
        <dbReference type="Rhea" id="RHEA:75203"/>
        <dbReference type="ChEBI" id="CHEBI:15377"/>
        <dbReference type="ChEBI" id="CHEBI:15378"/>
        <dbReference type="ChEBI" id="CHEBI:16551"/>
        <dbReference type="ChEBI" id="CHEBI:30616"/>
        <dbReference type="ChEBI" id="CHEBI:43474"/>
        <dbReference type="ChEBI" id="CHEBI:456216"/>
    </reaction>
</comment>
<feature type="domain" description="ABC transporter" evidence="14">
    <location>
        <begin position="4"/>
        <end position="235"/>
    </location>
</feature>
<dbReference type="InterPro" id="IPR017871">
    <property type="entry name" value="ABC_transporter-like_CS"/>
</dbReference>
<dbReference type="InterPro" id="IPR003593">
    <property type="entry name" value="AAA+_ATPase"/>
</dbReference>
<keyword evidence="4" id="KW-0547">Nucleotide-binding</keyword>
<keyword evidence="5 15" id="KW-0067">ATP-binding</keyword>
<evidence type="ECO:0000313" key="16">
    <source>
        <dbReference type="Proteomes" id="UP000682202"/>
    </source>
</evidence>
<dbReference type="RefSeq" id="WP_211696092.1">
    <property type="nucleotide sequence ID" value="NZ_CP046600.1"/>
</dbReference>
<dbReference type="Pfam" id="PF17912">
    <property type="entry name" value="OB_MalK"/>
    <property type="match status" value="1"/>
</dbReference>
<dbReference type="GO" id="GO:0140359">
    <property type="term" value="F:ABC-type transporter activity"/>
    <property type="evidence" value="ECO:0007669"/>
    <property type="project" value="InterPro"/>
</dbReference>
<protein>
    <recommendedName>
        <fullName evidence="11">Trehalose import ATP-binding protein SugC</fullName>
    </recommendedName>
    <alternativeName>
        <fullName evidence="13">Nucleotide-binding domain of SugABC transporter</fullName>
    </alternativeName>
    <alternativeName>
        <fullName evidence="12">SugABC transporter ATPase SugC</fullName>
    </alternativeName>
</protein>
<proteinExistence type="predicted"/>
<keyword evidence="6" id="KW-1278">Translocase</keyword>